<name>A0ACC0R773_9HYPO</name>
<comment type="caution">
    <text evidence="1">The sequence shown here is derived from an EMBL/GenBank/DDBJ whole genome shotgun (WGS) entry which is preliminary data.</text>
</comment>
<reference evidence="1" key="1">
    <citation type="submission" date="2022-06" db="EMBL/GenBank/DDBJ databases">
        <title>Fusarium solani species complex genomes reveal bases of compartmentalisation and animal pathogenesis.</title>
        <authorList>
            <person name="Tsai I.J."/>
        </authorList>
    </citation>
    <scope>NUCLEOTIDE SEQUENCE</scope>
    <source>
        <strain evidence="1">Fu6.1</strain>
    </source>
</reference>
<evidence type="ECO:0000313" key="2">
    <source>
        <dbReference type="Proteomes" id="UP001065298"/>
    </source>
</evidence>
<proteinExistence type="predicted"/>
<dbReference type="Proteomes" id="UP001065298">
    <property type="component" value="Chromosome 3"/>
</dbReference>
<keyword evidence="2" id="KW-1185">Reference proteome</keyword>
<sequence>MSPRNPLQDQAIDQPRPIKVICIGAGFSGILTAIRFPQRIPNLQLTIYEKNNDIGGTWYENTYAGVGCDVPSHVYQYSFAGNPNWSKFYAGGAEIQQYLKDVAWRYNVEKYVRLQHHFEKADWDETTQKWTVTVKDLRNNTTVTDTADILIKGTGILNKWKWPEIKGLQSFEGPLMHTAGWDPKFDWTNKRVALIGAGSSGIQVLPHIQSKAKHIFHYMRGKTWISPVGYAAEVGGGVNRDYTAAERMDFANNPQTYMEYRHMVEGVMNKGQLSTFLGSDVQKQFWEESDAFMRRKLEKKPEIYKSLIPNFPPGCRRLTPGPGYLEALVEDNVTFIGAGIEKVTENGLFDTNGGFHEVDAIICATGFDYSWSTEDTPITGRGGVTLEKMWDPCPEAYMGVTVPNIPNFFMYLGPAGAPGSGSFITMLEFVVEYLIKCIKKLQREYISSLEPTMEAHVDFCKQADKYFEKTIFTYPCKSWFKRNSETGRIVGIWPGSSVHAQQAMENPRFEDFHYVRMPEVEQNRFNWFGNGLTVAQEKSEKTTQYLDDVDIPAVINHGPRPEVNGVSADKSSSLGNEFPGLV</sequence>
<gene>
    <name evidence="1" type="ORF">NCS57_00506700</name>
</gene>
<dbReference type="EMBL" id="CM046505">
    <property type="protein sequence ID" value="KAI8676034.1"/>
    <property type="molecule type" value="Genomic_DNA"/>
</dbReference>
<accession>A0ACC0R773</accession>
<evidence type="ECO:0000313" key="1">
    <source>
        <dbReference type="EMBL" id="KAI8676034.1"/>
    </source>
</evidence>
<protein>
    <submittedName>
        <fullName evidence="1">Uncharacterized protein</fullName>
    </submittedName>
</protein>
<organism evidence="1 2">
    <name type="scientific">Fusarium keratoplasticum</name>
    <dbReference type="NCBI Taxonomy" id="1328300"/>
    <lineage>
        <taxon>Eukaryota</taxon>
        <taxon>Fungi</taxon>
        <taxon>Dikarya</taxon>
        <taxon>Ascomycota</taxon>
        <taxon>Pezizomycotina</taxon>
        <taxon>Sordariomycetes</taxon>
        <taxon>Hypocreomycetidae</taxon>
        <taxon>Hypocreales</taxon>
        <taxon>Nectriaceae</taxon>
        <taxon>Fusarium</taxon>
        <taxon>Fusarium solani species complex</taxon>
    </lineage>
</organism>